<comment type="caution">
    <text evidence="2">The sequence shown here is derived from an EMBL/GenBank/DDBJ whole genome shotgun (WGS) entry which is preliminary data.</text>
</comment>
<reference evidence="2 3" key="1">
    <citation type="submission" date="2014-07" db="EMBL/GenBank/DDBJ databases">
        <title>Draft genome sequence of Thalassospira profundimaris PR54-5.</title>
        <authorList>
            <person name="Lai Q."/>
            <person name="Shao Z."/>
        </authorList>
    </citation>
    <scope>NUCLEOTIDE SEQUENCE [LARGE SCALE GENOMIC DNA]</scope>
    <source>
        <strain evidence="2 3">PR54-5</strain>
    </source>
</reference>
<dbReference type="OrthoDB" id="7357132at2"/>
<name>A0A367WXW0_9PROT</name>
<organism evidence="2 3">
    <name type="scientific">Thalassospira profundimaris</name>
    <dbReference type="NCBI Taxonomy" id="502049"/>
    <lineage>
        <taxon>Bacteria</taxon>
        <taxon>Pseudomonadati</taxon>
        <taxon>Pseudomonadota</taxon>
        <taxon>Alphaproteobacteria</taxon>
        <taxon>Rhodospirillales</taxon>
        <taxon>Thalassospiraceae</taxon>
        <taxon>Thalassospira</taxon>
    </lineage>
</organism>
<evidence type="ECO:0000313" key="3">
    <source>
        <dbReference type="Proteomes" id="UP000252255"/>
    </source>
</evidence>
<keyword evidence="1" id="KW-0472">Membrane</keyword>
<keyword evidence="1" id="KW-0812">Transmembrane</keyword>
<dbReference type="AlphaFoldDB" id="A0A367WXW0"/>
<gene>
    <name evidence="2" type="ORF">TH30_12195</name>
</gene>
<protein>
    <submittedName>
        <fullName evidence="2">Uncharacterized protein</fullName>
    </submittedName>
</protein>
<keyword evidence="1" id="KW-1133">Transmembrane helix</keyword>
<dbReference type="RefSeq" id="WP_114098303.1">
    <property type="nucleotide sequence ID" value="NZ_JPWI01000007.1"/>
</dbReference>
<evidence type="ECO:0000313" key="2">
    <source>
        <dbReference type="EMBL" id="RCK45341.1"/>
    </source>
</evidence>
<feature type="transmembrane region" description="Helical" evidence="1">
    <location>
        <begin position="47"/>
        <end position="70"/>
    </location>
</feature>
<accession>A0A367WXW0</accession>
<dbReference type="EMBL" id="JPWI01000007">
    <property type="protein sequence ID" value="RCK45341.1"/>
    <property type="molecule type" value="Genomic_DNA"/>
</dbReference>
<dbReference type="Proteomes" id="UP000252255">
    <property type="component" value="Unassembled WGS sequence"/>
</dbReference>
<feature type="transmembrane region" description="Helical" evidence="1">
    <location>
        <begin position="21"/>
        <end position="41"/>
    </location>
</feature>
<evidence type="ECO:0000256" key="1">
    <source>
        <dbReference type="SAM" id="Phobius"/>
    </source>
</evidence>
<proteinExistence type="predicted"/>
<sequence length="131" mass="14567">MSKKLFHPQMTYRRWGKIIGIIVALDIAAALIVYGLLSMTAATIKNFSIPITILVFATLSSLFLCLGSVLHSHFYAFFSRRGIHSMTDKVRQTPLTLYLIKDVVENADRKGLDGRYQRNATSSSVSNSATP</sequence>